<dbReference type="AlphaFoldDB" id="A0A9N9WJZ4"/>
<gene>
    <name evidence="3" type="ORF">DIATSA_LOCUS12992</name>
</gene>
<dbReference type="EMBL" id="OU893339">
    <property type="protein sequence ID" value="CAG9795752.1"/>
    <property type="molecule type" value="Genomic_DNA"/>
</dbReference>
<evidence type="ECO:0000256" key="1">
    <source>
        <dbReference type="ARBA" id="ARBA00004613"/>
    </source>
</evidence>
<accession>A0A9N9WJZ4</accession>
<dbReference type="Proteomes" id="UP001153714">
    <property type="component" value="Chromosome 8"/>
</dbReference>
<protein>
    <submittedName>
        <fullName evidence="3">Uncharacterized protein</fullName>
    </submittedName>
</protein>
<dbReference type="SUPFAM" id="SSF82895">
    <property type="entry name" value="TSP-1 type 1 repeat"/>
    <property type="match status" value="3"/>
</dbReference>
<evidence type="ECO:0000313" key="3">
    <source>
        <dbReference type="EMBL" id="CAG9795752.1"/>
    </source>
</evidence>
<dbReference type="GO" id="GO:0005576">
    <property type="term" value="C:extracellular region"/>
    <property type="evidence" value="ECO:0007669"/>
    <property type="project" value="UniProtKB-SubCell"/>
</dbReference>
<dbReference type="SMART" id="SM00209">
    <property type="entry name" value="TSP1"/>
    <property type="match status" value="4"/>
</dbReference>
<proteinExistence type="predicted"/>
<keyword evidence="4" id="KW-1185">Reference proteome</keyword>
<dbReference type="GO" id="GO:0004222">
    <property type="term" value="F:metalloendopeptidase activity"/>
    <property type="evidence" value="ECO:0007669"/>
    <property type="project" value="TreeGrafter"/>
</dbReference>
<dbReference type="PANTHER" id="PTHR13723:SF281">
    <property type="entry name" value="PAPILIN"/>
    <property type="match status" value="1"/>
</dbReference>
<dbReference type="PANTHER" id="PTHR13723">
    <property type="entry name" value="ADAMTS A DISINTEGRIN AND METALLOPROTEASE WITH THROMBOSPONDIN MOTIFS PROTEASE"/>
    <property type="match status" value="1"/>
</dbReference>
<dbReference type="Gene3D" id="2.20.100.10">
    <property type="entry name" value="Thrombospondin type-1 (TSP1) repeat"/>
    <property type="match status" value="1"/>
</dbReference>
<dbReference type="GO" id="GO:0030198">
    <property type="term" value="P:extracellular matrix organization"/>
    <property type="evidence" value="ECO:0007669"/>
    <property type="project" value="TreeGrafter"/>
</dbReference>
<reference evidence="3" key="2">
    <citation type="submission" date="2022-10" db="EMBL/GenBank/DDBJ databases">
        <authorList>
            <consortium name="ENA_rothamsted_submissions"/>
            <consortium name="culmorum"/>
            <person name="King R."/>
        </authorList>
    </citation>
    <scope>NUCLEOTIDE SEQUENCE</scope>
</reference>
<organism evidence="3 4">
    <name type="scientific">Diatraea saccharalis</name>
    <name type="common">sugarcane borer</name>
    <dbReference type="NCBI Taxonomy" id="40085"/>
    <lineage>
        <taxon>Eukaryota</taxon>
        <taxon>Metazoa</taxon>
        <taxon>Ecdysozoa</taxon>
        <taxon>Arthropoda</taxon>
        <taxon>Hexapoda</taxon>
        <taxon>Insecta</taxon>
        <taxon>Pterygota</taxon>
        <taxon>Neoptera</taxon>
        <taxon>Endopterygota</taxon>
        <taxon>Lepidoptera</taxon>
        <taxon>Glossata</taxon>
        <taxon>Ditrysia</taxon>
        <taxon>Pyraloidea</taxon>
        <taxon>Crambidae</taxon>
        <taxon>Crambinae</taxon>
        <taxon>Diatraea</taxon>
    </lineage>
</organism>
<dbReference type="InterPro" id="IPR036383">
    <property type="entry name" value="TSP1_rpt_sf"/>
</dbReference>
<evidence type="ECO:0000256" key="2">
    <source>
        <dbReference type="ARBA" id="ARBA00022525"/>
    </source>
</evidence>
<dbReference type="OrthoDB" id="5781878at2759"/>
<keyword evidence="2" id="KW-0964">Secreted</keyword>
<dbReference type="Pfam" id="PF19030">
    <property type="entry name" value="TSP1_ADAMTS"/>
    <property type="match status" value="3"/>
</dbReference>
<dbReference type="InterPro" id="IPR000884">
    <property type="entry name" value="TSP1_rpt"/>
</dbReference>
<dbReference type="GO" id="GO:0031012">
    <property type="term" value="C:extracellular matrix"/>
    <property type="evidence" value="ECO:0007669"/>
    <property type="project" value="TreeGrafter"/>
</dbReference>
<name>A0A9N9WJZ4_9NEOP</name>
<comment type="subcellular location">
    <subcellularLocation>
        <location evidence="1">Secreted</location>
    </subcellularLocation>
</comment>
<reference evidence="3" key="1">
    <citation type="submission" date="2021-12" db="EMBL/GenBank/DDBJ databases">
        <authorList>
            <person name="King R."/>
        </authorList>
    </citation>
    <scope>NUCLEOTIDE SEQUENCE</scope>
</reference>
<sequence length="382" mass="42532">MNGEFAILYTEPNPSIKYEYFTDSLPNEIETESVTKANVPVSVLPFPTKHIRRHHSFDPYPRPSVGIPRYPDVKSNIPKETSDEDDLEENIVGTRKFLWKISSYTQCTRGCGGGIQLGKYRCIEISGGIEKEVSPVHCTGPTPVGRRRRCNNIPCPPRWRAAAWSSCPQCGPATRTRNVGCVQDHFRGITKVSDQKCPDPKPITSELCNIPDCVESAHVDSRVIRTREHTDTFRDGPVYTVPVNSSDFDVGPEYTVSNTAGWLYTDWSECIGWCVGGGIQTRRVRCGDPAGCVNIMPEVSRSCTLKVTCEPHDGRWFTGEWSQCSSTCGGKQIRGVLCIGGSGRHLRDTACKTQRPDHVRNCGDSCPSSWYTSDWDQASCRE</sequence>
<dbReference type="InterPro" id="IPR050439">
    <property type="entry name" value="ADAMTS_ADAMTS-like"/>
</dbReference>
<dbReference type="PROSITE" id="PS50092">
    <property type="entry name" value="TSP1"/>
    <property type="match status" value="2"/>
</dbReference>
<dbReference type="GO" id="GO:0006508">
    <property type="term" value="P:proteolysis"/>
    <property type="evidence" value="ECO:0007669"/>
    <property type="project" value="TreeGrafter"/>
</dbReference>
<evidence type="ECO:0000313" key="4">
    <source>
        <dbReference type="Proteomes" id="UP001153714"/>
    </source>
</evidence>